<evidence type="ECO:0000259" key="1">
    <source>
        <dbReference type="Pfam" id="PF00535"/>
    </source>
</evidence>
<dbReference type="InterPro" id="IPR011004">
    <property type="entry name" value="Trimer_LpxA-like_sf"/>
</dbReference>
<dbReference type="InterPro" id="IPR059123">
    <property type="entry name" value="StrF_dom"/>
</dbReference>
<dbReference type="PANTHER" id="PTHR23416">
    <property type="entry name" value="SIALIC ACID SYNTHASE-RELATED"/>
    <property type="match status" value="1"/>
</dbReference>
<proteinExistence type="predicted"/>
<dbReference type="InterPro" id="IPR001173">
    <property type="entry name" value="Glyco_trans_2-like"/>
</dbReference>
<dbReference type="Pfam" id="PF13712">
    <property type="entry name" value="Glyco_tranf_2_5"/>
    <property type="match status" value="1"/>
</dbReference>
<dbReference type="CDD" id="cd04647">
    <property type="entry name" value="LbH_MAT_like"/>
    <property type="match status" value="1"/>
</dbReference>
<accession>A0ABW9U384</accession>
<name>A0ABW9U384_9BACL</name>
<dbReference type="Pfam" id="PF00132">
    <property type="entry name" value="Hexapep"/>
    <property type="match status" value="1"/>
</dbReference>
<evidence type="ECO:0000313" key="4">
    <source>
        <dbReference type="Proteomes" id="UP000467637"/>
    </source>
</evidence>
<dbReference type="Pfam" id="PF00535">
    <property type="entry name" value="Glycos_transf_2"/>
    <property type="match status" value="1"/>
</dbReference>
<dbReference type="InterPro" id="IPR001451">
    <property type="entry name" value="Hexapep"/>
</dbReference>
<sequence>MDDKKISFIYCTNNPVLYEESVRYVNSLSIPDGFEIEIISINDAVSITSGYNIAMKQSNAKYKVYMHQDVFIINKNFMHEIIEVFTKQPNLGMLGVIGAAKIPHHLVWWNASKKYGKVFENSTGQMRMLSYSEVESNIEKVEAIDGLIMITQVDIPWREDIFTGWHFYDISQCMEFTQAGYEIAIPHQKEPWIIHDCGELFLDSEYEKYKIIFTNEYGIGRIINSFTFYKFGKNSRVEAGATLTCTEGMSVGDNVTIPESSWFLLPYRNYKDGPRIFIEDSVTFGPRNNISAVNKVIVEKNVIFAPNVHVSDHNHEYRNIGIPIKHQGVDSLTNKVRIGEGSWIGFNAIIVGNVDIGKGCVVASNSTVVDDVPDYSLVAGNPAKVIKMFDKKSGEWLRVKTKEEIARVLENRLECEPLISICIPTYNRSACLDQCLRTIFNQIGDDNNFEVIVSNNNSVDSTDEIVKKYINRYSNIKYHKNEENIGSEKNILKTISLAKGTFCMIHGDDDYFKEGTLYHIYNQVNQHKQCGMFFLDVRRDNNNVYLGEGMNQYLRATSNYCTFISSLILKRVEINKIETIDRFLGTFINQVYIQFSILENNPFFGVINGRIYTYAHNVNGGYSFAKVFIENYLKILNYFNDKGLQSSSIAFEKKFMLDAWVIPSYTNMILNEWDQLDPSSFNRIFEENYSDEPYYNQAKSKIETFIQNKT</sequence>
<comment type="caution">
    <text evidence="3">The sequence shown here is derived from an EMBL/GenBank/DDBJ whole genome shotgun (WGS) entry which is preliminary data.</text>
</comment>
<dbReference type="InterPro" id="IPR051159">
    <property type="entry name" value="Hexapeptide_acetyltransf"/>
</dbReference>
<evidence type="ECO:0000313" key="3">
    <source>
        <dbReference type="EMBL" id="MVQ34473.1"/>
    </source>
</evidence>
<organism evidence="3 4">
    <name type="scientific">Paenibacillus anseongense</name>
    <dbReference type="NCBI Taxonomy" id="2682845"/>
    <lineage>
        <taxon>Bacteria</taxon>
        <taxon>Bacillati</taxon>
        <taxon>Bacillota</taxon>
        <taxon>Bacilli</taxon>
        <taxon>Bacillales</taxon>
        <taxon>Paenibacillaceae</taxon>
        <taxon>Paenibacillus</taxon>
    </lineage>
</organism>
<reference evidence="3 4" key="1">
    <citation type="submission" date="2019-12" db="EMBL/GenBank/DDBJ databases">
        <authorList>
            <person name="Huq M.A."/>
        </authorList>
    </citation>
    <scope>NUCLEOTIDE SEQUENCE [LARGE SCALE GENOMIC DNA]</scope>
    <source>
        <strain evidence="3 4">MAH-34</strain>
    </source>
</reference>
<dbReference type="PANTHER" id="PTHR23416:SF78">
    <property type="entry name" value="LIPOPOLYSACCHARIDE BIOSYNTHESIS O-ACETYL TRANSFERASE WBBJ-RELATED"/>
    <property type="match status" value="1"/>
</dbReference>
<dbReference type="Gene3D" id="2.160.10.10">
    <property type="entry name" value="Hexapeptide repeat proteins"/>
    <property type="match status" value="1"/>
</dbReference>
<dbReference type="CDD" id="cd00761">
    <property type="entry name" value="Glyco_tranf_GTA_type"/>
    <property type="match status" value="1"/>
</dbReference>
<feature type="domain" description="Glycosyltransferase 2-like" evidence="1">
    <location>
        <begin position="420"/>
        <end position="542"/>
    </location>
</feature>
<keyword evidence="4" id="KW-1185">Reference proteome</keyword>
<dbReference type="InterPro" id="IPR029044">
    <property type="entry name" value="Nucleotide-diphossugar_trans"/>
</dbReference>
<dbReference type="SUPFAM" id="SSF51161">
    <property type="entry name" value="Trimeric LpxA-like enzymes"/>
    <property type="match status" value="1"/>
</dbReference>
<protein>
    <submittedName>
        <fullName evidence="3">Glycosyltransferase</fullName>
    </submittedName>
</protein>
<dbReference type="Proteomes" id="UP000467637">
    <property type="component" value="Unassembled WGS sequence"/>
</dbReference>
<feature type="domain" description="Streptomycin biosynthesis protein StrF" evidence="2">
    <location>
        <begin position="7"/>
        <end position="217"/>
    </location>
</feature>
<evidence type="ECO:0000259" key="2">
    <source>
        <dbReference type="Pfam" id="PF13712"/>
    </source>
</evidence>
<dbReference type="EMBL" id="WSEM01000007">
    <property type="protein sequence ID" value="MVQ34473.1"/>
    <property type="molecule type" value="Genomic_DNA"/>
</dbReference>
<dbReference type="Gene3D" id="3.90.550.10">
    <property type="entry name" value="Spore Coat Polysaccharide Biosynthesis Protein SpsA, Chain A"/>
    <property type="match status" value="2"/>
</dbReference>
<dbReference type="RefSeq" id="WP_157318520.1">
    <property type="nucleotide sequence ID" value="NZ_WSEM01000007.1"/>
</dbReference>
<dbReference type="SUPFAM" id="SSF53448">
    <property type="entry name" value="Nucleotide-diphospho-sugar transferases"/>
    <property type="match status" value="2"/>
</dbReference>
<gene>
    <name evidence="3" type="ORF">GON05_07385</name>
</gene>